<name>A0A8J4WUM1_CLAMG</name>
<organism evidence="1 2">
    <name type="scientific">Clarias magur</name>
    <name type="common">Asian catfish</name>
    <name type="synonym">Macropteronotus magur</name>
    <dbReference type="NCBI Taxonomy" id="1594786"/>
    <lineage>
        <taxon>Eukaryota</taxon>
        <taxon>Metazoa</taxon>
        <taxon>Chordata</taxon>
        <taxon>Craniata</taxon>
        <taxon>Vertebrata</taxon>
        <taxon>Euteleostomi</taxon>
        <taxon>Actinopterygii</taxon>
        <taxon>Neopterygii</taxon>
        <taxon>Teleostei</taxon>
        <taxon>Ostariophysi</taxon>
        <taxon>Siluriformes</taxon>
        <taxon>Clariidae</taxon>
        <taxon>Clarias</taxon>
    </lineage>
</organism>
<gene>
    <name evidence="1" type="primary">int2</name>
    <name evidence="1" type="ORF">DAT39_018617</name>
</gene>
<reference evidence="1" key="1">
    <citation type="submission" date="2020-07" db="EMBL/GenBank/DDBJ databases">
        <title>Clarias magur genome sequencing, assembly and annotation.</title>
        <authorList>
            <person name="Kushwaha B."/>
            <person name="Kumar R."/>
            <person name="Das P."/>
            <person name="Joshi C.G."/>
            <person name="Kumar D."/>
            <person name="Nagpure N.S."/>
            <person name="Pandey M."/>
            <person name="Agarwal S."/>
            <person name="Srivastava S."/>
            <person name="Singh M."/>
            <person name="Sahoo L."/>
            <person name="Jayasankar P."/>
            <person name="Meher P.K."/>
            <person name="Koringa P.G."/>
            <person name="Iquebal M.A."/>
            <person name="Das S.P."/>
            <person name="Bit A."/>
            <person name="Patnaik S."/>
            <person name="Patel N."/>
            <person name="Shah T.M."/>
            <person name="Hinsu A."/>
            <person name="Jena J.K."/>
        </authorList>
    </citation>
    <scope>NUCLEOTIDE SEQUENCE</scope>
    <source>
        <strain evidence="1">CIFAMagur01</strain>
        <tissue evidence="1">Testis</tissue>
    </source>
</reference>
<protein>
    <submittedName>
        <fullName evidence="1">Putative inositol transporter 2</fullName>
    </submittedName>
</protein>
<proteinExistence type="predicted"/>
<comment type="caution">
    <text evidence="1">The sequence shown here is derived from an EMBL/GenBank/DDBJ whole genome shotgun (WGS) entry which is preliminary data.</text>
</comment>
<dbReference type="Proteomes" id="UP000727407">
    <property type="component" value="Unassembled WGS sequence"/>
</dbReference>
<evidence type="ECO:0000313" key="2">
    <source>
        <dbReference type="Proteomes" id="UP000727407"/>
    </source>
</evidence>
<dbReference type="AlphaFoldDB" id="A0A8J4WUM1"/>
<keyword evidence="2" id="KW-1185">Reference proteome</keyword>
<dbReference type="EMBL" id="QNUK01000560">
    <property type="protein sequence ID" value="KAF5891691.1"/>
    <property type="molecule type" value="Genomic_DNA"/>
</dbReference>
<evidence type="ECO:0000313" key="1">
    <source>
        <dbReference type="EMBL" id="KAF5891691.1"/>
    </source>
</evidence>
<sequence length="76" mass="8698">MDSTRGIIKGAEHWHYWQRIPHHLPVGRERDGACWSVTDQKMAVVCQNYSNLKSLCKSFLFSQSGLVTAYIKLMTA</sequence>
<accession>A0A8J4WUM1</accession>